<dbReference type="RefSeq" id="WP_036939145.1">
    <property type="nucleotide sequence ID" value="NZ_JQKC01000008.1"/>
</dbReference>
<dbReference type="Proteomes" id="UP000036923">
    <property type="component" value="Unassembled WGS sequence"/>
</dbReference>
<comment type="caution">
    <text evidence="2">The sequence shown here is derived from an EMBL/GenBank/DDBJ whole genome shotgun (WGS) entry which is preliminary data.</text>
</comment>
<organism evidence="2 3">
    <name type="scientific">Pseudobacteroides cellulosolvens ATCC 35603 = DSM 2933</name>
    <dbReference type="NCBI Taxonomy" id="398512"/>
    <lineage>
        <taxon>Bacteria</taxon>
        <taxon>Bacillati</taxon>
        <taxon>Bacillota</taxon>
        <taxon>Clostridia</taxon>
        <taxon>Eubacteriales</taxon>
        <taxon>Oscillospiraceae</taxon>
        <taxon>Pseudobacteroides</taxon>
    </lineage>
</organism>
<dbReference type="STRING" id="398512.Bccel_3370"/>
<dbReference type="AlphaFoldDB" id="A0A0L6JQN3"/>
<dbReference type="eggNOG" id="COG0860">
    <property type="taxonomic scope" value="Bacteria"/>
</dbReference>
<dbReference type="InterPro" id="IPR010897">
    <property type="entry name" value="Spore_II_P"/>
</dbReference>
<dbReference type="EMBL" id="LGTC01000001">
    <property type="protein sequence ID" value="KNY28099.1"/>
    <property type="molecule type" value="Genomic_DNA"/>
</dbReference>
<dbReference type="Pfam" id="PF07454">
    <property type="entry name" value="SpoIIP"/>
    <property type="match status" value="1"/>
</dbReference>
<keyword evidence="3" id="KW-1185">Reference proteome</keyword>
<dbReference type="PATRIC" id="fig|398512.5.peg.3528"/>
<dbReference type="NCBIfam" id="TIGR02867">
    <property type="entry name" value="spore_II_P"/>
    <property type="match status" value="1"/>
</dbReference>
<gene>
    <name evidence="2" type="ORF">Bccel_3370</name>
</gene>
<evidence type="ECO:0000313" key="3">
    <source>
        <dbReference type="Proteomes" id="UP000036923"/>
    </source>
</evidence>
<feature type="region of interest" description="Disordered" evidence="1">
    <location>
        <begin position="157"/>
        <end position="184"/>
    </location>
</feature>
<evidence type="ECO:0000313" key="2">
    <source>
        <dbReference type="EMBL" id="KNY28099.1"/>
    </source>
</evidence>
<evidence type="ECO:0000256" key="1">
    <source>
        <dbReference type="SAM" id="MobiDB-lite"/>
    </source>
</evidence>
<name>A0A0L6JQN3_9FIRM</name>
<accession>A0A0L6JQN3</accession>
<reference evidence="3" key="1">
    <citation type="submission" date="2015-07" db="EMBL/GenBank/DDBJ databases">
        <title>Near-Complete Genome Sequence of the Cellulolytic Bacterium Bacteroides (Pseudobacteroides) cellulosolvens ATCC 35603.</title>
        <authorList>
            <person name="Dassa B."/>
            <person name="Utturkar S.M."/>
            <person name="Klingeman D.M."/>
            <person name="Hurt R.A."/>
            <person name="Keller M."/>
            <person name="Xu J."/>
            <person name="Reddy Y.H.K."/>
            <person name="Borovok I."/>
            <person name="Grinberg I.R."/>
            <person name="Lamed R."/>
            <person name="Zhivin O."/>
            <person name="Bayer E.A."/>
            <person name="Brown S.D."/>
        </authorList>
    </citation>
    <scope>NUCLEOTIDE SEQUENCE [LARGE SCALE GENOMIC DNA]</scope>
    <source>
        <strain evidence="3">DSM 2933</strain>
    </source>
</reference>
<sequence precursor="true">MKTRHIKNKSIFIKSVSKIALFVLLSFAAIKGGTLGGNLLSRFEGTFVGNIDVHNFKSMLNNSFPIIDSVYNSGNISVSLYGEIKGMISRIFGFDFSSPETVLNSNLVILSNYYIKDYPDVLLNREKQVKLDYSNDENAVDNEKNGLLVDQSSIYTEEDEVPGGNKENKDNKKNNIGNQSQAKIAINNDTDEKIAISELLKAPISKLTSKKGPKVLIYHTHTTESYIDKISNLNKTNLPSWSKDPQKGVVRVGEQLASILRKSYGIDVIHNGTIHDYPDYNSSYANSLKTASSILKSYPSINVIIDLHRDGLAAQGKKLRAVKEVNGKKAAQVMFVMGTNKRGLYHPNWKENLKFALKLQDTLNKICPGLAKPINLSINRYNQHVSNKAIIIEVGGDGNLMEECLESTKYLAQAINEVVKN</sequence>
<protein>
    <submittedName>
        <fullName evidence="2">Stage II sporulation protein P</fullName>
    </submittedName>
</protein>
<proteinExistence type="predicted"/>
<dbReference type="OrthoDB" id="1633470at2"/>